<gene>
    <name evidence="1" type="ORF">L3Y34_004135</name>
</gene>
<dbReference type="EMBL" id="CP090894">
    <property type="protein sequence ID" value="ULT95192.1"/>
    <property type="molecule type" value="Genomic_DNA"/>
</dbReference>
<proteinExistence type="predicted"/>
<sequence>MCIRIQDSGCEDVKKKKVEKQKRMNSGALVDAASFTSTTLGVLPWRLESRDYNNYRMVNKKNKKEKRGYQGASDNMQPPAVENAQYFFLRLSLCDEEAKNEEEDGEK</sequence>
<accession>A0AAE9D6R6</accession>
<protein>
    <submittedName>
        <fullName evidence="1">Uncharacterized protein</fullName>
    </submittedName>
</protein>
<reference evidence="1 2" key="1">
    <citation type="submission" date="2022-05" db="EMBL/GenBank/DDBJ databases">
        <title>Chromosome-level reference genomes for two strains of Caenorhabditis briggsae: an improved platform for comparative genomics.</title>
        <authorList>
            <person name="Stevens L."/>
            <person name="Andersen E.C."/>
        </authorList>
    </citation>
    <scope>NUCLEOTIDE SEQUENCE [LARGE SCALE GENOMIC DNA]</scope>
    <source>
        <strain evidence="1">QX1410_ONT</strain>
        <tissue evidence="1">Whole-organism</tissue>
    </source>
</reference>
<evidence type="ECO:0000313" key="2">
    <source>
        <dbReference type="Proteomes" id="UP000827892"/>
    </source>
</evidence>
<evidence type="ECO:0000313" key="1">
    <source>
        <dbReference type="EMBL" id="ULT95192.1"/>
    </source>
</evidence>
<name>A0AAE9D6R6_CAEBR</name>
<organism evidence="1 2">
    <name type="scientific">Caenorhabditis briggsae</name>
    <dbReference type="NCBI Taxonomy" id="6238"/>
    <lineage>
        <taxon>Eukaryota</taxon>
        <taxon>Metazoa</taxon>
        <taxon>Ecdysozoa</taxon>
        <taxon>Nematoda</taxon>
        <taxon>Chromadorea</taxon>
        <taxon>Rhabditida</taxon>
        <taxon>Rhabditina</taxon>
        <taxon>Rhabditomorpha</taxon>
        <taxon>Rhabditoidea</taxon>
        <taxon>Rhabditidae</taxon>
        <taxon>Peloderinae</taxon>
        <taxon>Caenorhabditis</taxon>
    </lineage>
</organism>
<dbReference type="Proteomes" id="UP000827892">
    <property type="component" value="Chromosome IV"/>
</dbReference>
<dbReference type="AlphaFoldDB" id="A0AAE9D6R6"/>